<protein>
    <recommendedName>
        <fullName evidence="2">RING-type domain-containing protein</fullName>
    </recommendedName>
</protein>
<dbReference type="InterPro" id="IPR001841">
    <property type="entry name" value="Znf_RING"/>
</dbReference>
<evidence type="ECO:0000256" key="1">
    <source>
        <dbReference type="PROSITE-ProRule" id="PRU00175"/>
    </source>
</evidence>
<dbReference type="AlphaFoldDB" id="A0A2Z6PJF3"/>
<dbReference type="SUPFAM" id="SSF57850">
    <property type="entry name" value="RING/U-box"/>
    <property type="match status" value="1"/>
</dbReference>
<dbReference type="InterPro" id="IPR013083">
    <property type="entry name" value="Znf_RING/FYVE/PHD"/>
</dbReference>
<keyword evidence="1" id="KW-0862">Zinc</keyword>
<dbReference type="EMBL" id="DF974882">
    <property type="protein sequence ID" value="GAU50812.1"/>
    <property type="molecule type" value="Genomic_DNA"/>
</dbReference>
<proteinExistence type="predicted"/>
<keyword evidence="1" id="KW-0479">Metal-binding</keyword>
<name>A0A2Z6PJF3_TRISU</name>
<evidence type="ECO:0000313" key="4">
    <source>
        <dbReference type="Proteomes" id="UP000242715"/>
    </source>
</evidence>
<dbReference type="GO" id="GO:0008270">
    <property type="term" value="F:zinc ion binding"/>
    <property type="evidence" value="ECO:0007669"/>
    <property type="project" value="UniProtKB-KW"/>
</dbReference>
<keyword evidence="1" id="KW-0863">Zinc-finger</keyword>
<dbReference type="Gene3D" id="3.30.40.10">
    <property type="entry name" value="Zinc/RING finger domain, C3HC4 (zinc finger)"/>
    <property type="match status" value="1"/>
</dbReference>
<organism evidence="3 4">
    <name type="scientific">Trifolium subterraneum</name>
    <name type="common">Subterranean clover</name>
    <dbReference type="NCBI Taxonomy" id="3900"/>
    <lineage>
        <taxon>Eukaryota</taxon>
        <taxon>Viridiplantae</taxon>
        <taxon>Streptophyta</taxon>
        <taxon>Embryophyta</taxon>
        <taxon>Tracheophyta</taxon>
        <taxon>Spermatophyta</taxon>
        <taxon>Magnoliopsida</taxon>
        <taxon>eudicotyledons</taxon>
        <taxon>Gunneridae</taxon>
        <taxon>Pentapetalae</taxon>
        <taxon>rosids</taxon>
        <taxon>fabids</taxon>
        <taxon>Fabales</taxon>
        <taxon>Fabaceae</taxon>
        <taxon>Papilionoideae</taxon>
        <taxon>50 kb inversion clade</taxon>
        <taxon>NPAAA clade</taxon>
        <taxon>Hologalegina</taxon>
        <taxon>IRL clade</taxon>
        <taxon>Trifolieae</taxon>
        <taxon>Trifolium</taxon>
    </lineage>
</organism>
<evidence type="ECO:0000313" key="3">
    <source>
        <dbReference type="EMBL" id="GAU50812.1"/>
    </source>
</evidence>
<feature type="domain" description="RING-type" evidence="2">
    <location>
        <begin position="52"/>
        <end position="90"/>
    </location>
</feature>
<dbReference type="PROSITE" id="PS50089">
    <property type="entry name" value="ZF_RING_2"/>
    <property type="match status" value="1"/>
</dbReference>
<dbReference type="OrthoDB" id="1429867at2759"/>
<evidence type="ECO:0000259" key="2">
    <source>
        <dbReference type="PROSITE" id="PS50089"/>
    </source>
</evidence>
<sequence>MHEEHERASMEHHRRGVRVNNMSFDERTVIARSILRVLPPGKFYNRDETNNCPICKEEFKKGELIQPFALCAHQFHSWLLGGKTTCPICRQDLSTIV</sequence>
<reference evidence="4" key="1">
    <citation type="journal article" date="2017" name="Front. Plant Sci.">
        <title>Climate Clever Clovers: New Paradigm to Reduce the Environmental Footprint of Ruminants by Breeding Low Methanogenic Forages Utilizing Haplotype Variation.</title>
        <authorList>
            <person name="Kaur P."/>
            <person name="Appels R."/>
            <person name="Bayer P.E."/>
            <person name="Keeble-Gagnere G."/>
            <person name="Wang J."/>
            <person name="Hirakawa H."/>
            <person name="Shirasawa K."/>
            <person name="Vercoe P."/>
            <person name="Stefanova K."/>
            <person name="Durmic Z."/>
            <person name="Nichols P."/>
            <person name="Revell C."/>
            <person name="Isobe S.N."/>
            <person name="Edwards D."/>
            <person name="Erskine W."/>
        </authorList>
    </citation>
    <scope>NUCLEOTIDE SEQUENCE [LARGE SCALE GENOMIC DNA]</scope>
    <source>
        <strain evidence="4">cv. Daliak</strain>
    </source>
</reference>
<gene>
    <name evidence="3" type="ORF">TSUD_112190</name>
</gene>
<accession>A0A2Z6PJF3</accession>
<dbReference type="Proteomes" id="UP000242715">
    <property type="component" value="Unassembled WGS sequence"/>
</dbReference>
<keyword evidence="4" id="KW-1185">Reference proteome</keyword>